<dbReference type="GeneID" id="119722954"/>
<dbReference type="RefSeq" id="XP_038049301.1">
    <property type="nucleotide sequence ID" value="XM_038193373.1"/>
</dbReference>
<dbReference type="GO" id="GO:0051301">
    <property type="term" value="P:cell division"/>
    <property type="evidence" value="ECO:0007669"/>
    <property type="project" value="UniProtKB-KW"/>
</dbReference>
<keyword evidence="10" id="KW-0131">Cell cycle</keyword>
<proteinExistence type="predicted"/>
<keyword evidence="6" id="KW-0479">Metal-binding</keyword>
<dbReference type="Proteomes" id="UP000887568">
    <property type="component" value="Unplaced"/>
</dbReference>
<dbReference type="EnsemblMetazoa" id="XM_038193373.1">
    <property type="protein sequence ID" value="XP_038049301.1"/>
    <property type="gene ID" value="LOC119722954"/>
</dbReference>
<reference evidence="14" key="1">
    <citation type="submission" date="2022-11" db="UniProtKB">
        <authorList>
            <consortium name="EnsemblMetazoa"/>
        </authorList>
    </citation>
    <scope>IDENTIFICATION</scope>
</reference>
<dbReference type="PROSITE" id="PS51793">
    <property type="entry name" value="MIS18"/>
    <property type="match status" value="1"/>
</dbReference>
<comment type="function">
    <text evidence="1">Required for recruitment of CENPA to centromeres and normal chromosome segregation during mitosis.</text>
</comment>
<dbReference type="GO" id="GO:0000785">
    <property type="term" value="C:chromatin"/>
    <property type="evidence" value="ECO:0007669"/>
    <property type="project" value="TreeGrafter"/>
</dbReference>
<feature type="region of interest" description="Disordered" evidence="12">
    <location>
        <begin position="1"/>
        <end position="32"/>
    </location>
</feature>
<dbReference type="OrthoDB" id="74210at2759"/>
<evidence type="ECO:0000256" key="11">
    <source>
        <dbReference type="ARBA" id="ARBA00023328"/>
    </source>
</evidence>
<evidence type="ECO:0000256" key="8">
    <source>
        <dbReference type="ARBA" id="ARBA00022833"/>
    </source>
</evidence>
<keyword evidence="5" id="KW-0132">Cell division</keyword>
<dbReference type="Pfam" id="PF03226">
    <property type="entry name" value="Yippee-Mis18"/>
    <property type="match status" value="1"/>
</dbReference>
<dbReference type="OMA" id="GDPMQQS"/>
<keyword evidence="8" id="KW-0862">Zinc</keyword>
<organism evidence="14 15">
    <name type="scientific">Patiria miniata</name>
    <name type="common">Bat star</name>
    <name type="synonym">Asterina miniata</name>
    <dbReference type="NCBI Taxonomy" id="46514"/>
    <lineage>
        <taxon>Eukaryota</taxon>
        <taxon>Metazoa</taxon>
        <taxon>Echinodermata</taxon>
        <taxon>Eleutherozoa</taxon>
        <taxon>Asterozoa</taxon>
        <taxon>Asteroidea</taxon>
        <taxon>Valvatacea</taxon>
        <taxon>Valvatida</taxon>
        <taxon>Asterinidae</taxon>
        <taxon>Patiria</taxon>
    </lineage>
</organism>
<evidence type="ECO:0000256" key="1">
    <source>
        <dbReference type="ARBA" id="ARBA00003694"/>
    </source>
</evidence>
<evidence type="ECO:0000256" key="10">
    <source>
        <dbReference type="ARBA" id="ARBA00023306"/>
    </source>
</evidence>
<dbReference type="GO" id="GO:0034080">
    <property type="term" value="P:CENP-A containing chromatin assembly"/>
    <property type="evidence" value="ECO:0007669"/>
    <property type="project" value="TreeGrafter"/>
</dbReference>
<dbReference type="GO" id="GO:0046872">
    <property type="term" value="F:metal ion binding"/>
    <property type="evidence" value="ECO:0007669"/>
    <property type="project" value="UniProtKB-KW"/>
</dbReference>
<evidence type="ECO:0000313" key="14">
    <source>
        <dbReference type="EnsemblMetazoa" id="XP_038049301.1"/>
    </source>
</evidence>
<feature type="compositionally biased region" description="Basic and acidic residues" evidence="12">
    <location>
        <begin position="1"/>
        <end position="17"/>
    </location>
</feature>
<keyword evidence="7" id="KW-0498">Mitosis</keyword>
<comment type="subcellular location">
    <subcellularLocation>
        <location evidence="3">Chromosome</location>
        <location evidence="3">Centromere</location>
    </subcellularLocation>
    <subcellularLocation>
        <location evidence="2">Nucleus</location>
    </subcellularLocation>
</comment>
<keyword evidence="15" id="KW-1185">Reference proteome</keyword>
<name>A0A913ZE16_PATMI</name>
<evidence type="ECO:0000313" key="15">
    <source>
        <dbReference type="Proteomes" id="UP000887568"/>
    </source>
</evidence>
<evidence type="ECO:0000256" key="12">
    <source>
        <dbReference type="SAM" id="MobiDB-lite"/>
    </source>
</evidence>
<dbReference type="PANTHER" id="PTHR16431:SF1">
    <property type="entry name" value="NEUROGENIC PROTEIN MASTERMIND"/>
    <property type="match status" value="1"/>
</dbReference>
<dbReference type="GO" id="GO:0005634">
    <property type="term" value="C:nucleus"/>
    <property type="evidence" value="ECO:0007669"/>
    <property type="project" value="UniProtKB-SubCell"/>
</dbReference>
<evidence type="ECO:0000256" key="3">
    <source>
        <dbReference type="ARBA" id="ARBA00004584"/>
    </source>
</evidence>
<keyword evidence="4" id="KW-0158">Chromosome</keyword>
<feature type="compositionally biased region" description="Acidic residues" evidence="12">
    <location>
        <begin position="18"/>
        <end position="32"/>
    </location>
</feature>
<evidence type="ECO:0000256" key="4">
    <source>
        <dbReference type="ARBA" id="ARBA00022454"/>
    </source>
</evidence>
<sequence>MAARNRDCGVSMHKEKTDDYEETEDDETAEDNSDVPVVLQCKNCNSIVGDSMAWVCANDDLKTVTLHSITSAVTPGKKLMTSTSEGIDLGSTYIHLLCKQCNEVVGKIYKTTSRQLDSLRDLYTLSIHHITSYQVGSRGQRADVGLQETLDLPTAKSLKDSILKIQVMICALNNRILNIENALELKEDADDQADNTAPEGFYNTTDAVNDHTKTKNLLASQQDKTATGHSESSMPDRDISGMTQSGRQYTAGKRSKETTSHTGSQGNKRSRFK</sequence>
<evidence type="ECO:0000256" key="6">
    <source>
        <dbReference type="ARBA" id="ARBA00022723"/>
    </source>
</evidence>
<evidence type="ECO:0000256" key="7">
    <source>
        <dbReference type="ARBA" id="ARBA00022776"/>
    </source>
</evidence>
<accession>A0A913ZE16</accession>
<dbReference type="GO" id="GO:0007059">
    <property type="term" value="P:chromosome segregation"/>
    <property type="evidence" value="ECO:0007669"/>
    <property type="project" value="TreeGrafter"/>
</dbReference>
<keyword evidence="9" id="KW-0539">Nucleus</keyword>
<evidence type="ECO:0000259" key="13">
    <source>
        <dbReference type="PROSITE" id="PS51793"/>
    </source>
</evidence>
<dbReference type="GO" id="GO:0000775">
    <property type="term" value="C:chromosome, centromeric region"/>
    <property type="evidence" value="ECO:0007669"/>
    <property type="project" value="UniProtKB-SubCell"/>
</dbReference>
<protein>
    <recommendedName>
        <fullName evidence="13">Mis18 domain-containing protein</fullName>
    </recommendedName>
</protein>
<feature type="domain" description="Mis18" evidence="13">
    <location>
        <begin position="36"/>
        <end position="135"/>
    </location>
</feature>
<evidence type="ECO:0000256" key="5">
    <source>
        <dbReference type="ARBA" id="ARBA00022618"/>
    </source>
</evidence>
<keyword evidence="11" id="KW-0137">Centromere</keyword>
<feature type="region of interest" description="Disordered" evidence="12">
    <location>
        <begin position="220"/>
        <end position="273"/>
    </location>
</feature>
<feature type="compositionally biased region" description="Polar residues" evidence="12">
    <location>
        <begin position="220"/>
        <end position="233"/>
    </location>
</feature>
<evidence type="ECO:0000256" key="9">
    <source>
        <dbReference type="ARBA" id="ARBA00023242"/>
    </source>
</evidence>
<dbReference type="InterPro" id="IPR034752">
    <property type="entry name" value="Mis18"/>
</dbReference>
<dbReference type="AlphaFoldDB" id="A0A913ZE16"/>
<evidence type="ECO:0000256" key="2">
    <source>
        <dbReference type="ARBA" id="ARBA00004123"/>
    </source>
</evidence>
<dbReference type="PANTHER" id="PTHR16431">
    <property type="entry name" value="NEUROGENIC PROTEIN MASTERMIND"/>
    <property type="match status" value="1"/>
</dbReference>
<dbReference type="InterPro" id="IPR004910">
    <property type="entry name" value="Yippee/Mis18/Cereblon"/>
</dbReference>